<proteinExistence type="predicted"/>
<name>A0AAD8KV13_TARER</name>
<reference evidence="1" key="1">
    <citation type="journal article" date="2023" name="bioRxiv">
        <title>Improved chromosome-level genome assembly for marigold (Tagetes erecta).</title>
        <authorList>
            <person name="Jiang F."/>
            <person name="Yuan L."/>
            <person name="Wang S."/>
            <person name="Wang H."/>
            <person name="Xu D."/>
            <person name="Wang A."/>
            <person name="Fan W."/>
        </authorList>
    </citation>
    <scope>NUCLEOTIDE SEQUENCE</scope>
    <source>
        <strain evidence="1">WSJ</strain>
        <tissue evidence="1">Leaf</tissue>
    </source>
</reference>
<protein>
    <submittedName>
        <fullName evidence="1">Uncharacterized protein</fullName>
    </submittedName>
</protein>
<dbReference type="AlphaFoldDB" id="A0AAD8KV13"/>
<accession>A0AAD8KV13</accession>
<evidence type="ECO:0000313" key="2">
    <source>
        <dbReference type="Proteomes" id="UP001229421"/>
    </source>
</evidence>
<comment type="caution">
    <text evidence="1">The sequence shown here is derived from an EMBL/GenBank/DDBJ whole genome shotgun (WGS) entry which is preliminary data.</text>
</comment>
<evidence type="ECO:0000313" key="1">
    <source>
        <dbReference type="EMBL" id="KAK1430109.1"/>
    </source>
</evidence>
<dbReference type="Proteomes" id="UP001229421">
    <property type="component" value="Unassembled WGS sequence"/>
</dbReference>
<keyword evidence="2" id="KW-1185">Reference proteome</keyword>
<dbReference type="EMBL" id="JAUHHV010000003">
    <property type="protein sequence ID" value="KAK1430109.1"/>
    <property type="molecule type" value="Genomic_DNA"/>
</dbReference>
<organism evidence="1 2">
    <name type="scientific">Tagetes erecta</name>
    <name type="common">African marigold</name>
    <dbReference type="NCBI Taxonomy" id="13708"/>
    <lineage>
        <taxon>Eukaryota</taxon>
        <taxon>Viridiplantae</taxon>
        <taxon>Streptophyta</taxon>
        <taxon>Embryophyta</taxon>
        <taxon>Tracheophyta</taxon>
        <taxon>Spermatophyta</taxon>
        <taxon>Magnoliopsida</taxon>
        <taxon>eudicotyledons</taxon>
        <taxon>Gunneridae</taxon>
        <taxon>Pentapetalae</taxon>
        <taxon>asterids</taxon>
        <taxon>campanulids</taxon>
        <taxon>Asterales</taxon>
        <taxon>Asteraceae</taxon>
        <taxon>Asteroideae</taxon>
        <taxon>Heliantheae alliance</taxon>
        <taxon>Tageteae</taxon>
        <taxon>Tagetes</taxon>
    </lineage>
</organism>
<sequence length="202" mass="22813">MPLSIQWYDVVNGALDELENDGIIKVTNHVVNDVKDVGMFEENVVLNNDMAEVENEVTNHVVNDFEFDYQGVGDLFDVNNATVEKVDEESTLENEDDSSDGSEDEDFILIEEDKNVDVHVDIEDFKAAVDVDVDESNILSDGDLLDSELDIDDFDSLSEDDDPPLKKVVRKLRSQMRRGKDPISEPFYVGQQLQTKKKPVTL</sequence>
<gene>
    <name evidence="1" type="ORF">QVD17_12625</name>
</gene>